<name>A0ABQ5AKE8_9ASTR</name>
<comment type="caution">
    <text evidence="2">The sequence shown here is derived from an EMBL/GenBank/DDBJ whole genome shotgun (WGS) entry which is preliminary data.</text>
</comment>
<dbReference type="Pfam" id="PF00459">
    <property type="entry name" value="Inositol_P"/>
    <property type="match status" value="1"/>
</dbReference>
<sequence length="185" mass="20371">MTTFLLSSSISSTINRIPYTIKSHIVHPLNNSSLCLKTRLSSSSSCHTRTKTIKAVLSQQYSKIGAQTIGPIPSDQLLQSVEIAAKTGAQVVMEAVNKPRNISYKGLTDLVTDTDKMSEAAILSVVRKNFPDHLILGEEGGVIGDSSSDYLWCIDPLVHVFVIFLLKLDDRVLYSFTPLSPMHFF</sequence>
<evidence type="ECO:0000256" key="1">
    <source>
        <dbReference type="ARBA" id="ARBA00009759"/>
    </source>
</evidence>
<dbReference type="InterPro" id="IPR000760">
    <property type="entry name" value="Inositol_monophosphatase-like"/>
</dbReference>
<dbReference type="Gene3D" id="3.30.540.10">
    <property type="entry name" value="Fructose-1,6-Bisphosphatase, subunit A, domain 1"/>
    <property type="match status" value="1"/>
</dbReference>
<proteinExistence type="inferred from homology"/>
<dbReference type="PRINTS" id="PR00377">
    <property type="entry name" value="IMPHPHTASES"/>
</dbReference>
<protein>
    <submittedName>
        <fullName evidence="2">Phosphatase IMPL1, chloroplastic</fullName>
    </submittedName>
</protein>
<dbReference type="SUPFAM" id="SSF56655">
    <property type="entry name" value="Carbohydrate phosphatase"/>
    <property type="match status" value="1"/>
</dbReference>
<comment type="similarity">
    <text evidence="1">Belongs to the inositol monophosphatase superfamily.</text>
</comment>
<dbReference type="Proteomes" id="UP001151760">
    <property type="component" value="Unassembled WGS sequence"/>
</dbReference>
<evidence type="ECO:0000313" key="2">
    <source>
        <dbReference type="EMBL" id="GJT02786.1"/>
    </source>
</evidence>
<dbReference type="PANTHER" id="PTHR20854">
    <property type="entry name" value="INOSITOL MONOPHOSPHATASE"/>
    <property type="match status" value="1"/>
</dbReference>
<keyword evidence="3" id="KW-1185">Reference proteome</keyword>
<reference evidence="2" key="1">
    <citation type="journal article" date="2022" name="Int. J. Mol. Sci.">
        <title>Draft Genome of Tanacetum Coccineum: Genomic Comparison of Closely Related Tanacetum-Family Plants.</title>
        <authorList>
            <person name="Yamashiro T."/>
            <person name="Shiraishi A."/>
            <person name="Nakayama K."/>
            <person name="Satake H."/>
        </authorList>
    </citation>
    <scope>NUCLEOTIDE SEQUENCE</scope>
</reference>
<reference evidence="2" key="2">
    <citation type="submission" date="2022-01" db="EMBL/GenBank/DDBJ databases">
        <authorList>
            <person name="Yamashiro T."/>
            <person name="Shiraishi A."/>
            <person name="Satake H."/>
            <person name="Nakayama K."/>
        </authorList>
    </citation>
    <scope>NUCLEOTIDE SEQUENCE</scope>
</reference>
<evidence type="ECO:0000313" key="3">
    <source>
        <dbReference type="Proteomes" id="UP001151760"/>
    </source>
</evidence>
<dbReference type="PANTHER" id="PTHR20854:SF17">
    <property type="entry name" value="PHOSPHATASE IMPL1, CHLOROPLASTIC"/>
    <property type="match status" value="1"/>
</dbReference>
<dbReference type="EMBL" id="BQNB010012375">
    <property type="protein sequence ID" value="GJT02786.1"/>
    <property type="molecule type" value="Genomic_DNA"/>
</dbReference>
<gene>
    <name evidence="2" type="ORF">Tco_0823955</name>
</gene>
<organism evidence="2 3">
    <name type="scientific">Tanacetum coccineum</name>
    <dbReference type="NCBI Taxonomy" id="301880"/>
    <lineage>
        <taxon>Eukaryota</taxon>
        <taxon>Viridiplantae</taxon>
        <taxon>Streptophyta</taxon>
        <taxon>Embryophyta</taxon>
        <taxon>Tracheophyta</taxon>
        <taxon>Spermatophyta</taxon>
        <taxon>Magnoliopsida</taxon>
        <taxon>eudicotyledons</taxon>
        <taxon>Gunneridae</taxon>
        <taxon>Pentapetalae</taxon>
        <taxon>asterids</taxon>
        <taxon>campanulids</taxon>
        <taxon>Asterales</taxon>
        <taxon>Asteraceae</taxon>
        <taxon>Asteroideae</taxon>
        <taxon>Anthemideae</taxon>
        <taxon>Anthemidinae</taxon>
        <taxon>Tanacetum</taxon>
    </lineage>
</organism>
<accession>A0ABQ5AKE8</accession>